<dbReference type="InterPro" id="IPR003758">
    <property type="entry name" value="LpxK"/>
</dbReference>
<evidence type="ECO:0000256" key="11">
    <source>
        <dbReference type="ARBA" id="ARBA00023098"/>
    </source>
</evidence>
<keyword evidence="11" id="KW-0443">Lipid metabolism</keyword>
<dbReference type="PANTHER" id="PTHR42724:SF1">
    <property type="entry name" value="TETRAACYLDISACCHARIDE 4'-KINASE, MITOCHONDRIAL-RELATED"/>
    <property type="match status" value="1"/>
</dbReference>
<evidence type="ECO:0000256" key="9">
    <source>
        <dbReference type="ARBA" id="ARBA00022777"/>
    </source>
</evidence>
<evidence type="ECO:0000313" key="13">
    <source>
        <dbReference type="EMBL" id="GGA18303.1"/>
    </source>
</evidence>
<evidence type="ECO:0000256" key="3">
    <source>
        <dbReference type="ARBA" id="ARBA00012071"/>
    </source>
</evidence>
<dbReference type="EMBL" id="BMJA01000001">
    <property type="protein sequence ID" value="GGA18303.1"/>
    <property type="molecule type" value="Genomic_DNA"/>
</dbReference>
<name>A0ABQ1FJE8_9GAMM</name>
<evidence type="ECO:0000256" key="1">
    <source>
        <dbReference type="ARBA" id="ARBA00002274"/>
    </source>
</evidence>
<keyword evidence="9" id="KW-0418">Kinase</keyword>
<comment type="function">
    <text evidence="1">Transfers the gamma-phosphate of ATP to the 4'-position of a tetraacyldisaccharide 1-phosphate intermediate (termed DS-1-P) to form tetraacyldisaccharide 1,4'-bis-phosphate (lipid IVA).</text>
</comment>
<reference evidence="14" key="1">
    <citation type="journal article" date="2019" name="Int. J. Syst. Evol. Microbiol.">
        <title>The Global Catalogue of Microorganisms (GCM) 10K type strain sequencing project: providing services to taxonomists for standard genome sequencing and annotation.</title>
        <authorList>
            <consortium name="The Broad Institute Genomics Platform"/>
            <consortium name="The Broad Institute Genome Sequencing Center for Infectious Disease"/>
            <person name="Wu L."/>
            <person name="Ma J."/>
        </authorList>
    </citation>
    <scope>NUCLEOTIDE SEQUENCE [LARGE SCALE GENOMIC DNA]</scope>
    <source>
        <strain evidence="14">CGMCC 1.15439</strain>
    </source>
</reference>
<evidence type="ECO:0000256" key="12">
    <source>
        <dbReference type="NCBIfam" id="TIGR00682"/>
    </source>
</evidence>
<keyword evidence="6" id="KW-0441">Lipid A biosynthesis</keyword>
<keyword evidence="8" id="KW-0547">Nucleotide-binding</keyword>
<evidence type="ECO:0000256" key="4">
    <source>
        <dbReference type="ARBA" id="ARBA00016436"/>
    </source>
</evidence>
<dbReference type="Proteomes" id="UP000620046">
    <property type="component" value="Unassembled WGS sequence"/>
</dbReference>
<keyword evidence="5" id="KW-0444">Lipid biosynthesis</keyword>
<keyword evidence="14" id="KW-1185">Reference proteome</keyword>
<gene>
    <name evidence="13" type="ORF">GCM10010981_02660</name>
</gene>
<evidence type="ECO:0000256" key="8">
    <source>
        <dbReference type="ARBA" id="ARBA00022741"/>
    </source>
</evidence>
<keyword evidence="10" id="KW-0067">ATP-binding</keyword>
<evidence type="ECO:0000256" key="5">
    <source>
        <dbReference type="ARBA" id="ARBA00022516"/>
    </source>
</evidence>
<comment type="pathway">
    <text evidence="2">Glycolipid biosynthesis; lipid IV(A) biosynthesis; lipid IV(A) from (3R)-3-hydroxytetradecanoyl-[acyl-carrier-protein] and UDP-N-acetyl-alpha-D-glucosamine: step 6/6.</text>
</comment>
<proteinExistence type="predicted"/>
<evidence type="ECO:0000256" key="6">
    <source>
        <dbReference type="ARBA" id="ARBA00022556"/>
    </source>
</evidence>
<comment type="caution">
    <text evidence="13">The sequence shown here is derived from an EMBL/GenBank/DDBJ whole genome shotgun (WGS) entry which is preliminary data.</text>
</comment>
<dbReference type="Pfam" id="PF02606">
    <property type="entry name" value="LpxK"/>
    <property type="match status" value="1"/>
</dbReference>
<protein>
    <recommendedName>
        <fullName evidence="4 12">Tetraacyldisaccharide 4'-kinase</fullName>
        <ecNumber evidence="3 12">2.7.1.130</ecNumber>
    </recommendedName>
</protein>
<organism evidence="13 14">
    <name type="scientific">Dyella nitratireducens</name>
    <dbReference type="NCBI Taxonomy" id="1849580"/>
    <lineage>
        <taxon>Bacteria</taxon>
        <taxon>Pseudomonadati</taxon>
        <taxon>Pseudomonadota</taxon>
        <taxon>Gammaproteobacteria</taxon>
        <taxon>Lysobacterales</taxon>
        <taxon>Rhodanobacteraceae</taxon>
        <taxon>Dyella</taxon>
    </lineage>
</organism>
<sequence length="218" mass="24012">MIRASGVPVAIGQDRPIAAQLLLDAGCNVVIADDGLQHYRLARDIEICVIDGARRFGNAWLLPAGPLREPMSRMAQVDFRICNGVHPQTGEIPMRLQGDSVRALSDGHEQPIANFSGKRVHAVAAIGNPQRFFASLAEHGLDVIPHPFPDHHAFMPADLTFGDDLPVLMTEKDAVKCWAFIQPHWWSVPVKAELPTSFYDDFYTRLAAKARISPMALS</sequence>
<evidence type="ECO:0000256" key="7">
    <source>
        <dbReference type="ARBA" id="ARBA00022679"/>
    </source>
</evidence>
<dbReference type="PANTHER" id="PTHR42724">
    <property type="entry name" value="TETRAACYLDISACCHARIDE 4'-KINASE"/>
    <property type="match status" value="1"/>
</dbReference>
<evidence type="ECO:0000256" key="2">
    <source>
        <dbReference type="ARBA" id="ARBA00004870"/>
    </source>
</evidence>
<evidence type="ECO:0000313" key="14">
    <source>
        <dbReference type="Proteomes" id="UP000620046"/>
    </source>
</evidence>
<dbReference type="NCBIfam" id="TIGR00682">
    <property type="entry name" value="lpxK"/>
    <property type="match status" value="1"/>
</dbReference>
<keyword evidence="7" id="KW-0808">Transferase</keyword>
<dbReference type="EC" id="2.7.1.130" evidence="3 12"/>
<evidence type="ECO:0000256" key="10">
    <source>
        <dbReference type="ARBA" id="ARBA00022840"/>
    </source>
</evidence>
<accession>A0ABQ1FJE8</accession>